<proteinExistence type="predicted"/>
<dbReference type="GO" id="GO:0016887">
    <property type="term" value="F:ATP hydrolysis activity"/>
    <property type="evidence" value="ECO:0007669"/>
    <property type="project" value="InterPro"/>
</dbReference>
<name>A0A0F5F2D2_AVIPA</name>
<comment type="subcellular location">
    <subcellularLocation>
        <location evidence="1">Cell membrane</location>
        <topology evidence="1">Multi-pass membrane protein</topology>
    </subcellularLocation>
</comment>
<dbReference type="GO" id="GO:0005886">
    <property type="term" value="C:plasma membrane"/>
    <property type="evidence" value="ECO:0007669"/>
    <property type="project" value="UniProtKB-SubCell"/>
</dbReference>
<dbReference type="PANTHER" id="PTHR43394">
    <property type="entry name" value="ATP-DEPENDENT PERMEASE MDL1, MITOCHONDRIAL"/>
    <property type="match status" value="1"/>
</dbReference>
<dbReference type="eggNOG" id="COG4988">
    <property type="taxonomic scope" value="Bacteria"/>
</dbReference>
<evidence type="ECO:0000256" key="2">
    <source>
        <dbReference type="ARBA" id="ARBA00022448"/>
    </source>
</evidence>
<dbReference type="PROSITE" id="PS50893">
    <property type="entry name" value="ABC_TRANSPORTER_2"/>
    <property type="match status" value="1"/>
</dbReference>
<dbReference type="InterPro" id="IPR027417">
    <property type="entry name" value="P-loop_NTPase"/>
</dbReference>
<dbReference type="PROSITE" id="PS50929">
    <property type="entry name" value="ABC_TM1F"/>
    <property type="match status" value="1"/>
</dbReference>
<dbReference type="InterPro" id="IPR003439">
    <property type="entry name" value="ABC_transporter-like_ATP-bd"/>
</dbReference>
<organism evidence="9 10">
    <name type="scientific">Avibacterium paragallinarum</name>
    <name type="common">Haemophilus gallinarum</name>
    <dbReference type="NCBI Taxonomy" id="728"/>
    <lineage>
        <taxon>Bacteria</taxon>
        <taxon>Pseudomonadati</taxon>
        <taxon>Pseudomonadota</taxon>
        <taxon>Gammaproteobacteria</taxon>
        <taxon>Pasteurellales</taxon>
        <taxon>Pasteurellaceae</taxon>
        <taxon>Avibacterium</taxon>
    </lineage>
</organism>
<dbReference type="AlphaFoldDB" id="A0A0F5F2D2"/>
<dbReference type="InterPro" id="IPR036640">
    <property type="entry name" value="ABC1_TM_sf"/>
</dbReference>
<evidence type="ECO:0000256" key="3">
    <source>
        <dbReference type="ARBA" id="ARBA00022475"/>
    </source>
</evidence>
<dbReference type="Pfam" id="PF00005">
    <property type="entry name" value="ABC_tran"/>
    <property type="match status" value="1"/>
</dbReference>
<dbReference type="FunFam" id="3.40.50.300:FF:000854">
    <property type="entry name" value="Multidrug ABC transporter ATP-binding protein"/>
    <property type="match status" value="1"/>
</dbReference>
<dbReference type="InterPro" id="IPR003593">
    <property type="entry name" value="AAA+_ATPase"/>
</dbReference>
<dbReference type="InterPro" id="IPR011527">
    <property type="entry name" value="ABC1_TM_dom"/>
</dbReference>
<dbReference type="InterPro" id="IPR039421">
    <property type="entry name" value="Type_1_exporter"/>
</dbReference>
<dbReference type="RefSeq" id="WP_046097708.1">
    <property type="nucleotide sequence ID" value="NZ_LAEN01000006.1"/>
</dbReference>
<evidence type="ECO:0000256" key="1">
    <source>
        <dbReference type="ARBA" id="ARBA00004651"/>
    </source>
</evidence>
<evidence type="ECO:0000256" key="4">
    <source>
        <dbReference type="ARBA" id="ARBA00022692"/>
    </source>
</evidence>
<keyword evidence="6 9" id="KW-0067">ATP-binding</keyword>
<dbReference type="GO" id="GO:0005524">
    <property type="term" value="F:ATP binding"/>
    <property type="evidence" value="ECO:0007669"/>
    <property type="project" value="UniProtKB-KW"/>
</dbReference>
<dbReference type="Gene3D" id="3.40.50.300">
    <property type="entry name" value="P-loop containing nucleotide triphosphate hydrolases"/>
    <property type="match status" value="1"/>
</dbReference>
<dbReference type="OrthoDB" id="9806127at2"/>
<keyword evidence="5" id="KW-0547">Nucleotide-binding</keyword>
<dbReference type="Proteomes" id="UP000254620">
    <property type="component" value="Unassembled WGS sequence"/>
</dbReference>
<keyword evidence="7" id="KW-1133">Transmembrane helix</keyword>
<dbReference type="Gene3D" id="1.20.1560.10">
    <property type="entry name" value="ABC transporter type 1, transmembrane domain"/>
    <property type="match status" value="1"/>
</dbReference>
<dbReference type="SMART" id="SM00382">
    <property type="entry name" value="AAA"/>
    <property type="match status" value="1"/>
</dbReference>
<evidence type="ECO:0000256" key="6">
    <source>
        <dbReference type="ARBA" id="ARBA00022840"/>
    </source>
</evidence>
<protein>
    <submittedName>
        <fullName evidence="9">ATP-binding/permease protein CydD</fullName>
    </submittedName>
</protein>
<accession>A0A0F5F2D2</accession>
<dbReference type="InterPro" id="IPR017871">
    <property type="entry name" value="ABC_transporter-like_CS"/>
</dbReference>
<dbReference type="Pfam" id="PF00664">
    <property type="entry name" value="ABC_membrane"/>
    <property type="match status" value="1"/>
</dbReference>
<keyword evidence="2" id="KW-0813">Transport</keyword>
<reference evidence="9 10" key="1">
    <citation type="submission" date="2018-06" db="EMBL/GenBank/DDBJ databases">
        <authorList>
            <consortium name="Pathogen Informatics"/>
            <person name="Doyle S."/>
        </authorList>
    </citation>
    <scope>NUCLEOTIDE SEQUENCE [LARGE SCALE GENOMIC DNA]</scope>
    <source>
        <strain evidence="9 10">NCTC10926</strain>
    </source>
</reference>
<evidence type="ECO:0000313" key="10">
    <source>
        <dbReference type="Proteomes" id="UP000254620"/>
    </source>
</evidence>
<keyword evidence="3" id="KW-1003">Cell membrane</keyword>
<dbReference type="SUPFAM" id="SSF90123">
    <property type="entry name" value="ABC transporter transmembrane region"/>
    <property type="match status" value="1"/>
</dbReference>
<dbReference type="CDD" id="cd18781">
    <property type="entry name" value="ABC_6TM_AarD_CydDC_like"/>
    <property type="match status" value="1"/>
</dbReference>
<dbReference type="STRING" id="728.VY92_00330"/>
<gene>
    <name evidence="9" type="primary">cydD_2</name>
    <name evidence="9" type="ORF">NCTC10926_02687</name>
</gene>
<keyword evidence="4" id="KW-0812">Transmembrane</keyword>
<evidence type="ECO:0000256" key="8">
    <source>
        <dbReference type="ARBA" id="ARBA00023136"/>
    </source>
</evidence>
<dbReference type="PROSITE" id="PS00211">
    <property type="entry name" value="ABC_TRANSPORTER_1"/>
    <property type="match status" value="1"/>
</dbReference>
<evidence type="ECO:0000256" key="7">
    <source>
        <dbReference type="ARBA" id="ARBA00022989"/>
    </source>
</evidence>
<keyword evidence="8" id="KW-0472">Membrane</keyword>
<dbReference type="PANTHER" id="PTHR43394:SF1">
    <property type="entry name" value="ATP-BINDING CASSETTE SUB-FAMILY B MEMBER 10, MITOCHONDRIAL"/>
    <property type="match status" value="1"/>
</dbReference>
<dbReference type="GO" id="GO:0015421">
    <property type="term" value="F:ABC-type oligopeptide transporter activity"/>
    <property type="evidence" value="ECO:0007669"/>
    <property type="project" value="TreeGrafter"/>
</dbReference>
<sequence length="582" mass="65415">MMIDKRLIHTVTDSKKWIAITVWWNWLALIGGIISAAAFALCLQWAWQQRLDLKSAVLFLSVFLLALLLREVAGKRAVTSSYQASVKVKHQLRTLIYQKLVSMPLNQVQQQSTSSIIQIASEGVEQLEIYFGRYLPQLFYSLLAPLTLFAVLLCFNVLTALILLLCVPLIPISIIVVNKIAKRLLHKYWAVYVGLGSSFLDNLQGLITLKIYQDDDYKAKQMAQEAEHFRHITMKVLTMQLNSVSIMDLLAYGGAALGIFTALLQFQAGHLTVFGVVLFILLSAEFFIPLRLLGSFFHVAMNGKAASDKIFALLDTPVEQPQSAVDFCDKNPLEVEIKQLYFAYQPEKPIFQQLSLTIPANQLSVFVGESGCGKSTLVALLMGFYAPQQGEICFNQQNIVELSRTSRYQRISLVSHSSYIFKGTLRENLQMAKENATDEEMYQCLQQVNLAEFVRQNGGLEMPLLSRGSNLSGGQIQRLALARALLHQADCYIFDEATSNIDMESEEIILQLIQRLKAEKTIIMISHRLANAINADQIYVLQQGELIEQGTHRQLMAKQGAYSRMFNQQKQLETVSKGAING</sequence>
<dbReference type="SUPFAM" id="SSF52540">
    <property type="entry name" value="P-loop containing nucleoside triphosphate hydrolases"/>
    <property type="match status" value="1"/>
</dbReference>
<evidence type="ECO:0000313" key="9">
    <source>
        <dbReference type="EMBL" id="SUV40637.1"/>
    </source>
</evidence>
<dbReference type="EMBL" id="UFSW01000002">
    <property type="protein sequence ID" value="SUV40637.1"/>
    <property type="molecule type" value="Genomic_DNA"/>
</dbReference>
<evidence type="ECO:0000256" key="5">
    <source>
        <dbReference type="ARBA" id="ARBA00022741"/>
    </source>
</evidence>